<dbReference type="KEGG" id="psco:LY89DRAFT_758432"/>
<proteinExistence type="predicted"/>
<protein>
    <submittedName>
        <fullName evidence="2">Uncharacterized protein</fullName>
    </submittedName>
</protein>
<dbReference type="RefSeq" id="XP_018066010.1">
    <property type="nucleotide sequence ID" value="XM_018221437.1"/>
</dbReference>
<gene>
    <name evidence="2" type="ORF">LY89DRAFT_758432</name>
</gene>
<evidence type="ECO:0000256" key="1">
    <source>
        <dbReference type="SAM" id="Phobius"/>
    </source>
</evidence>
<reference evidence="2 3" key="1">
    <citation type="submission" date="2015-10" db="EMBL/GenBank/DDBJ databases">
        <title>Full genome of DAOMC 229536 Phialocephala scopiformis, a fungal endophyte of spruce producing the potent anti-insectan compound rugulosin.</title>
        <authorList>
            <consortium name="DOE Joint Genome Institute"/>
            <person name="Walker A.K."/>
            <person name="Frasz S.L."/>
            <person name="Seifert K.A."/>
            <person name="Miller J.D."/>
            <person name="Mondo S.J."/>
            <person name="Labutti K."/>
            <person name="Lipzen A."/>
            <person name="Dockter R."/>
            <person name="Kennedy M."/>
            <person name="Grigoriev I.V."/>
            <person name="Spatafora J.W."/>
        </authorList>
    </citation>
    <scope>NUCLEOTIDE SEQUENCE [LARGE SCALE GENOMIC DNA]</scope>
    <source>
        <strain evidence="2 3">CBS 120377</strain>
    </source>
</reference>
<dbReference type="GeneID" id="28831163"/>
<dbReference type="Proteomes" id="UP000070700">
    <property type="component" value="Unassembled WGS sequence"/>
</dbReference>
<sequence length="111" mass="12430">TATYDHRLRKTGHPVRSAIHKSQIGRLVVGWVTTSEYLLLYVLFFLDKFCIILANFVGWRRKKLSDFGKGLAPPSTNDYVFESSMLVGSCGNILVTMGKEKHVAAICPNNL</sequence>
<feature type="transmembrane region" description="Helical" evidence="1">
    <location>
        <begin position="38"/>
        <end position="59"/>
    </location>
</feature>
<evidence type="ECO:0000313" key="2">
    <source>
        <dbReference type="EMBL" id="KUJ11655.1"/>
    </source>
</evidence>
<feature type="non-terminal residue" evidence="2">
    <location>
        <position position="1"/>
    </location>
</feature>
<accession>A0A194WUM8</accession>
<dbReference type="InParanoid" id="A0A194WUM8"/>
<dbReference type="EMBL" id="KQ947426">
    <property type="protein sequence ID" value="KUJ11655.1"/>
    <property type="molecule type" value="Genomic_DNA"/>
</dbReference>
<keyword evidence="1" id="KW-1133">Transmembrane helix</keyword>
<dbReference type="OrthoDB" id="3868412at2759"/>
<organism evidence="2 3">
    <name type="scientific">Mollisia scopiformis</name>
    <name type="common">Conifer needle endophyte fungus</name>
    <name type="synonym">Phialocephala scopiformis</name>
    <dbReference type="NCBI Taxonomy" id="149040"/>
    <lineage>
        <taxon>Eukaryota</taxon>
        <taxon>Fungi</taxon>
        <taxon>Dikarya</taxon>
        <taxon>Ascomycota</taxon>
        <taxon>Pezizomycotina</taxon>
        <taxon>Leotiomycetes</taxon>
        <taxon>Helotiales</taxon>
        <taxon>Mollisiaceae</taxon>
        <taxon>Mollisia</taxon>
    </lineage>
</organism>
<evidence type="ECO:0000313" key="3">
    <source>
        <dbReference type="Proteomes" id="UP000070700"/>
    </source>
</evidence>
<dbReference type="AlphaFoldDB" id="A0A194WUM8"/>
<keyword evidence="1" id="KW-0472">Membrane</keyword>
<keyword evidence="3" id="KW-1185">Reference proteome</keyword>
<name>A0A194WUM8_MOLSC</name>
<keyword evidence="1" id="KW-0812">Transmembrane</keyword>